<sequence>MKLEAVGGGCKYHPNNKQLPGVCPSCLRDKLLKLYDSSNPTYPLPCPPRPYVSRGHRRHSSLVMDSASSTMVSFNYGLKKSNSIAFASRSQAINREVNGNNKGSKKRGIWSKLLKLTKKNTKEAFMHSRSVSEGNNWHF</sequence>
<proteinExistence type="predicted"/>
<dbReference type="Gramene" id="XM_028387940.1">
    <property type="protein sequence ID" value="XP_028243741.1"/>
    <property type="gene ID" value="LOC114421847"/>
</dbReference>
<name>A0A445JE71_GLYSO</name>
<reference evidence="1 2" key="1">
    <citation type="submission" date="2018-09" db="EMBL/GenBank/DDBJ databases">
        <title>A high-quality reference genome of wild soybean provides a powerful tool to mine soybean genomes.</title>
        <authorList>
            <person name="Xie M."/>
            <person name="Chung C.Y.L."/>
            <person name="Li M.-W."/>
            <person name="Wong F.-L."/>
            <person name="Chan T.-F."/>
            <person name="Lam H.-M."/>
        </authorList>
    </citation>
    <scope>NUCLEOTIDE SEQUENCE [LARGE SCALE GENOMIC DNA]</scope>
    <source>
        <strain evidence="2">cv. W05</strain>
        <tissue evidence="1">Hypocotyl of etiolated seedlings</tissue>
    </source>
</reference>
<evidence type="ECO:0000313" key="2">
    <source>
        <dbReference type="Proteomes" id="UP000289340"/>
    </source>
</evidence>
<dbReference type="PANTHER" id="PTHR34046">
    <property type="entry name" value="OS06G0218800 PROTEIN"/>
    <property type="match status" value="1"/>
</dbReference>
<dbReference type="Proteomes" id="UP000289340">
    <property type="component" value="Chromosome 8"/>
</dbReference>
<dbReference type="AlphaFoldDB" id="A0A445JE71"/>
<gene>
    <name evidence="1" type="ORF">D0Y65_020452</name>
</gene>
<dbReference type="PANTHER" id="PTHR34046:SF19">
    <property type="entry name" value="RAPIDLY ELICITED PROTEIN, PUTATIVE-RELATED"/>
    <property type="match status" value="1"/>
</dbReference>
<comment type="caution">
    <text evidence="1">The sequence shown here is derived from an EMBL/GenBank/DDBJ whole genome shotgun (WGS) entry which is preliminary data.</text>
</comment>
<organism evidence="1 2">
    <name type="scientific">Glycine soja</name>
    <name type="common">Wild soybean</name>
    <dbReference type="NCBI Taxonomy" id="3848"/>
    <lineage>
        <taxon>Eukaryota</taxon>
        <taxon>Viridiplantae</taxon>
        <taxon>Streptophyta</taxon>
        <taxon>Embryophyta</taxon>
        <taxon>Tracheophyta</taxon>
        <taxon>Spermatophyta</taxon>
        <taxon>Magnoliopsida</taxon>
        <taxon>eudicotyledons</taxon>
        <taxon>Gunneridae</taxon>
        <taxon>Pentapetalae</taxon>
        <taxon>rosids</taxon>
        <taxon>fabids</taxon>
        <taxon>Fabales</taxon>
        <taxon>Fabaceae</taxon>
        <taxon>Papilionoideae</taxon>
        <taxon>50 kb inversion clade</taxon>
        <taxon>NPAAA clade</taxon>
        <taxon>indigoferoid/millettioid clade</taxon>
        <taxon>Phaseoleae</taxon>
        <taxon>Glycine</taxon>
        <taxon>Glycine subgen. Soja</taxon>
    </lineage>
</organism>
<protein>
    <submittedName>
        <fullName evidence="1">Uncharacterized protein</fullName>
    </submittedName>
</protein>
<keyword evidence="2" id="KW-1185">Reference proteome</keyword>
<evidence type="ECO:0000313" key="1">
    <source>
        <dbReference type="EMBL" id="RZB96727.1"/>
    </source>
</evidence>
<dbReference type="EMBL" id="QZWG01000008">
    <property type="protein sequence ID" value="RZB96727.1"/>
    <property type="molecule type" value="Genomic_DNA"/>
</dbReference>
<accession>A0A445JE71</accession>